<protein>
    <recommendedName>
        <fullName evidence="9">Phytoene synthase</fullName>
    </recommendedName>
</protein>
<dbReference type="InterPro" id="IPR008949">
    <property type="entry name" value="Isoprenoid_synthase_dom_sf"/>
</dbReference>
<dbReference type="SUPFAM" id="SSF48576">
    <property type="entry name" value="Terpenoid synthases"/>
    <property type="match status" value="1"/>
</dbReference>
<keyword evidence="2" id="KW-0999">Mitochondrion inner membrane</keyword>
<dbReference type="EMBL" id="OZ037950">
    <property type="protein sequence ID" value="CAL1713124.1"/>
    <property type="molecule type" value="Genomic_DNA"/>
</dbReference>
<evidence type="ECO:0000256" key="6">
    <source>
        <dbReference type="ARBA" id="ARBA00038273"/>
    </source>
</evidence>
<evidence type="ECO:0000256" key="1">
    <source>
        <dbReference type="ARBA" id="ARBA00004273"/>
    </source>
</evidence>
<reference evidence="8" key="1">
    <citation type="submission" date="2024-04" db="EMBL/GenBank/DDBJ databases">
        <authorList>
            <person name="Shaw F."/>
            <person name="Minotto A."/>
        </authorList>
    </citation>
    <scope>NUCLEOTIDE SEQUENCE [LARGE SCALE GENOMIC DNA]</scope>
</reference>
<keyword evidence="3" id="KW-0809">Transit peptide</keyword>
<evidence type="ECO:0000256" key="2">
    <source>
        <dbReference type="ARBA" id="ARBA00022792"/>
    </source>
</evidence>
<dbReference type="InterPro" id="IPR002060">
    <property type="entry name" value="Squ/phyt_synthse"/>
</dbReference>
<comment type="similarity">
    <text evidence="6">Belongs to the NDUFAF6 family.</text>
</comment>
<evidence type="ECO:0000313" key="7">
    <source>
        <dbReference type="EMBL" id="CAL1713124.1"/>
    </source>
</evidence>
<keyword evidence="5" id="KW-0472">Membrane</keyword>
<evidence type="ECO:0000313" key="8">
    <source>
        <dbReference type="Proteomes" id="UP001497453"/>
    </source>
</evidence>
<dbReference type="Proteomes" id="UP001497453">
    <property type="component" value="Chromosome 7"/>
</dbReference>
<proteinExistence type="inferred from homology"/>
<evidence type="ECO:0000256" key="3">
    <source>
        <dbReference type="ARBA" id="ARBA00022946"/>
    </source>
</evidence>
<keyword evidence="4" id="KW-0496">Mitochondrion</keyword>
<comment type="subcellular location">
    <subcellularLocation>
        <location evidence="1">Mitochondrion inner membrane</location>
    </subcellularLocation>
</comment>
<sequence>MHASARFMTTQLGSGQAGGLQDSLAYSAFFALRAFYVELATVQEAVSNPMIGKMRMQFWRDAVKSVSDGNPSKHPIALALYDATQKVKLPSYHLKRIIDARDAELYTPTHMTLDSLLAHAESTSSTFNYLLLSMLSLSSSEQLSHAASHLGVSQTIGTLLRSLPYHAKSGRMVIPAEITAKHGVNQEEVFRYGGEAKGVDDAVFEFATVANDHLITAREMFKETGGKVPDRARPVFLSAIPNALYLERLEQVNFDAFHPSLQMKTWKLPWRVWTGYYSGRF</sequence>
<accession>A0ABP1E2N5</accession>
<keyword evidence="8" id="KW-1185">Reference proteome</keyword>
<dbReference type="PANTHER" id="PTHR21181:SF13">
    <property type="entry name" value="NADH DEHYDROGENASE (UBIQUINONE) COMPLEX I, ASSEMBLY FACTOR 6"/>
    <property type="match status" value="1"/>
</dbReference>
<gene>
    <name evidence="7" type="ORF">GFSPODELE1_LOCUS9158</name>
</gene>
<organism evidence="7 8">
    <name type="scientific">Somion occarium</name>
    <dbReference type="NCBI Taxonomy" id="3059160"/>
    <lineage>
        <taxon>Eukaryota</taxon>
        <taxon>Fungi</taxon>
        <taxon>Dikarya</taxon>
        <taxon>Basidiomycota</taxon>
        <taxon>Agaricomycotina</taxon>
        <taxon>Agaricomycetes</taxon>
        <taxon>Polyporales</taxon>
        <taxon>Cerrenaceae</taxon>
        <taxon>Somion</taxon>
    </lineage>
</organism>
<evidence type="ECO:0000256" key="4">
    <source>
        <dbReference type="ARBA" id="ARBA00023128"/>
    </source>
</evidence>
<dbReference type="Pfam" id="PF00494">
    <property type="entry name" value="SQS_PSY"/>
    <property type="match status" value="1"/>
</dbReference>
<evidence type="ECO:0008006" key="9">
    <source>
        <dbReference type="Google" id="ProtNLM"/>
    </source>
</evidence>
<dbReference type="PANTHER" id="PTHR21181">
    <property type="match status" value="1"/>
</dbReference>
<name>A0ABP1E2N5_9APHY</name>
<dbReference type="Gene3D" id="1.10.600.10">
    <property type="entry name" value="Farnesyl Diphosphate Synthase"/>
    <property type="match status" value="1"/>
</dbReference>
<evidence type="ECO:0000256" key="5">
    <source>
        <dbReference type="ARBA" id="ARBA00023136"/>
    </source>
</evidence>